<feature type="domain" description="Cupin type-2" evidence="2">
    <location>
        <begin position="34"/>
        <end position="101"/>
    </location>
</feature>
<accession>A0A9Q9IXA1</accession>
<dbReference type="GeneID" id="75153849"/>
<name>A0A9Q9IXA1_9XANT</name>
<organism evidence="3 4">
    <name type="scientific">Xanthomonas prunicola</name>
    <dbReference type="NCBI Taxonomy" id="2053930"/>
    <lineage>
        <taxon>Bacteria</taxon>
        <taxon>Pseudomonadati</taxon>
        <taxon>Pseudomonadota</taxon>
        <taxon>Gammaproteobacteria</taxon>
        <taxon>Lysobacterales</taxon>
        <taxon>Lysobacteraceae</taxon>
        <taxon>Xanthomonas</taxon>
    </lineage>
</organism>
<dbReference type="PANTHER" id="PTHR35848:SF9">
    <property type="entry name" value="SLL1358 PROTEIN"/>
    <property type="match status" value="1"/>
</dbReference>
<evidence type="ECO:0000259" key="2">
    <source>
        <dbReference type="Pfam" id="PF07883"/>
    </source>
</evidence>
<dbReference type="Pfam" id="PF07883">
    <property type="entry name" value="Cupin_2"/>
    <property type="match status" value="1"/>
</dbReference>
<protein>
    <submittedName>
        <fullName evidence="3">Cupin domain-containing protein</fullName>
    </submittedName>
</protein>
<dbReference type="InterPro" id="IPR013096">
    <property type="entry name" value="Cupin_2"/>
</dbReference>
<reference evidence="3" key="1">
    <citation type="submission" date="2022-04" db="EMBL/GenBank/DDBJ databases">
        <title>Xanthomonas prunicola pv. tritici, a pathogen causing a previously unreported foliar disease of wheat.</title>
        <authorList>
            <person name="Clavijo F."/>
            <person name="Curland R.D."/>
            <person name="Dill-Macky R."/>
            <person name="Pereyra S."/>
            <person name="Roman-Reyna V."/>
            <person name="Siri M.I."/>
        </authorList>
    </citation>
    <scope>NUCLEOTIDE SEQUENCE</scope>
    <source>
        <strain evidence="3">CIX249</strain>
    </source>
</reference>
<dbReference type="Proteomes" id="UP001058381">
    <property type="component" value="Chromosome"/>
</dbReference>
<dbReference type="GO" id="GO:0046872">
    <property type="term" value="F:metal ion binding"/>
    <property type="evidence" value="ECO:0007669"/>
    <property type="project" value="UniProtKB-KW"/>
</dbReference>
<evidence type="ECO:0000256" key="1">
    <source>
        <dbReference type="ARBA" id="ARBA00022723"/>
    </source>
</evidence>
<dbReference type="RefSeq" id="WP_252162854.1">
    <property type="nucleotide sequence ID" value="NZ_CP094827.1"/>
</dbReference>
<gene>
    <name evidence="3" type="ORF">M0D43_20805</name>
</gene>
<keyword evidence="1" id="KW-0479">Metal-binding</keyword>
<dbReference type="AlphaFoldDB" id="A0A9Q9IXA1"/>
<evidence type="ECO:0000313" key="3">
    <source>
        <dbReference type="EMBL" id="UXA65285.1"/>
    </source>
</evidence>
<dbReference type="InterPro" id="IPR014710">
    <property type="entry name" value="RmlC-like_jellyroll"/>
</dbReference>
<dbReference type="Gene3D" id="2.60.120.10">
    <property type="entry name" value="Jelly Rolls"/>
    <property type="match status" value="1"/>
</dbReference>
<dbReference type="SUPFAM" id="SSF51182">
    <property type="entry name" value="RmlC-like cupins"/>
    <property type="match status" value="1"/>
</dbReference>
<proteinExistence type="predicted"/>
<dbReference type="PANTHER" id="PTHR35848">
    <property type="entry name" value="OXALATE-BINDING PROTEIN"/>
    <property type="match status" value="1"/>
</dbReference>
<dbReference type="InterPro" id="IPR051610">
    <property type="entry name" value="GPI/OXD"/>
</dbReference>
<sequence length="125" mass="13443">MGVVDTATAEHYRWGSDCDGWHLLRAGDLGVIKERMPPGSVEQRHLPSHARPFFYVLAGQTVLEMDGYRHALVAGQGVHLPPGSAHQMRNASAADLHSLVVSAPYGHGDRVSLPAASADNEDDHA</sequence>
<evidence type="ECO:0000313" key="4">
    <source>
        <dbReference type="Proteomes" id="UP001058381"/>
    </source>
</evidence>
<dbReference type="InterPro" id="IPR011051">
    <property type="entry name" value="RmlC_Cupin_sf"/>
</dbReference>
<dbReference type="EMBL" id="CP096142">
    <property type="protein sequence ID" value="UXA65285.1"/>
    <property type="molecule type" value="Genomic_DNA"/>
</dbReference>